<feature type="compositionally biased region" description="Low complexity" evidence="3">
    <location>
        <begin position="232"/>
        <end position="243"/>
    </location>
</feature>
<name>A0A4Z0ACL6_9AGAM</name>
<proteinExistence type="inferred from homology"/>
<dbReference type="AlphaFoldDB" id="A0A4Z0ACL6"/>
<organism evidence="6 7">
    <name type="scientific">Hericium alpestre</name>
    <dbReference type="NCBI Taxonomy" id="135208"/>
    <lineage>
        <taxon>Eukaryota</taxon>
        <taxon>Fungi</taxon>
        <taxon>Dikarya</taxon>
        <taxon>Basidiomycota</taxon>
        <taxon>Agaricomycotina</taxon>
        <taxon>Agaricomycetes</taxon>
        <taxon>Russulales</taxon>
        <taxon>Hericiaceae</taxon>
        <taxon>Hericium</taxon>
    </lineage>
</organism>
<evidence type="ECO:0000313" key="6">
    <source>
        <dbReference type="EMBL" id="TFY83458.1"/>
    </source>
</evidence>
<dbReference type="STRING" id="135208.A0A4Z0ACL6"/>
<feature type="domain" description="DNA polymerase alpha/delta/epsilon subunit B" evidence="4">
    <location>
        <begin position="247"/>
        <end position="321"/>
    </location>
</feature>
<evidence type="ECO:0000313" key="7">
    <source>
        <dbReference type="Proteomes" id="UP000298061"/>
    </source>
</evidence>
<dbReference type="EMBL" id="SFCI01000028">
    <property type="protein sequence ID" value="TFY83458.1"/>
    <property type="molecule type" value="Genomic_DNA"/>
</dbReference>
<dbReference type="InterPro" id="IPR040663">
    <property type="entry name" value="DNA_pol_D_N"/>
</dbReference>
<evidence type="ECO:0000259" key="5">
    <source>
        <dbReference type="Pfam" id="PF18018"/>
    </source>
</evidence>
<dbReference type="GO" id="GO:0006271">
    <property type="term" value="P:DNA strand elongation involved in DNA replication"/>
    <property type="evidence" value="ECO:0007669"/>
    <property type="project" value="TreeGrafter"/>
</dbReference>
<evidence type="ECO:0000256" key="3">
    <source>
        <dbReference type="SAM" id="MobiDB-lite"/>
    </source>
</evidence>
<evidence type="ECO:0008006" key="8">
    <source>
        <dbReference type="Google" id="ProtNLM"/>
    </source>
</evidence>
<comment type="similarity">
    <text evidence="1">Belongs to the DNA polymerase delta/II small subunit family.</text>
</comment>
<dbReference type="Pfam" id="PF04042">
    <property type="entry name" value="DNA_pol_E_B"/>
    <property type="match status" value="2"/>
</dbReference>
<dbReference type="InterPro" id="IPR007185">
    <property type="entry name" value="DNA_pol_a/d/e_bsu"/>
</dbReference>
<dbReference type="Pfam" id="PF18018">
    <property type="entry name" value="DNA_pol_D_N"/>
    <property type="match status" value="1"/>
</dbReference>
<dbReference type="GO" id="GO:0043625">
    <property type="term" value="C:delta DNA polymerase complex"/>
    <property type="evidence" value="ECO:0007669"/>
    <property type="project" value="TreeGrafter"/>
</dbReference>
<sequence>MIEDESGRMHLVGEPLKKTHLVTGIIVGALGMENSNGEFSVVDLCFAGLAPQGEGEGEGDVMEVDADSPEEYIGIISGLDIGPNPSSDAQIQMMIEYLTGEGGGSDDQVSASQISRLIIAGNSLAPIGGSGIDEEAEKERKPRRYGYDYASFSPHPMLNLSAHLLDLARSIPIHLLPGTSDPSGTILPQQPLPRAMFGDASTYSSFNCETNPTYIRLETGISESSAPDNEASSSKRASSSTGSTLTRTILATSGQPMNDMFKYLPTPPATRLGLSESTLRWRHMAPTAPDTLWCHPFFTVDPFVMNQTPDIYIIGDQPRFTSKLVKEGNKRCRIVLVPSFAETGMLVLVGLRTLNAKVVKFSVEKNMTLIGNGTS</sequence>
<evidence type="ECO:0000259" key="4">
    <source>
        <dbReference type="Pfam" id="PF04042"/>
    </source>
</evidence>
<feature type="domain" description="DNA polymerase delta subunit OB-fold" evidence="5">
    <location>
        <begin position="1"/>
        <end position="43"/>
    </location>
</feature>
<dbReference type="Gene3D" id="2.40.50.430">
    <property type="match status" value="1"/>
</dbReference>
<dbReference type="GO" id="GO:0003677">
    <property type="term" value="F:DNA binding"/>
    <property type="evidence" value="ECO:0007669"/>
    <property type="project" value="InterPro"/>
</dbReference>
<reference evidence="6 7" key="1">
    <citation type="submission" date="2019-02" db="EMBL/GenBank/DDBJ databases">
        <title>Genome sequencing of the rare red list fungi Hericium alpestre (H. flagellum).</title>
        <authorList>
            <person name="Buettner E."/>
            <person name="Kellner H."/>
        </authorList>
    </citation>
    <scope>NUCLEOTIDE SEQUENCE [LARGE SCALE GENOMIC DNA]</scope>
    <source>
        <strain evidence="6 7">DSM 108284</strain>
    </source>
</reference>
<dbReference type="PANTHER" id="PTHR10416:SF0">
    <property type="entry name" value="DNA POLYMERASE DELTA SUBUNIT 2"/>
    <property type="match status" value="1"/>
</dbReference>
<protein>
    <recommendedName>
        <fullName evidence="8">DNA polymerase alpha/delta/epsilon subunit B domain-containing protein</fullName>
    </recommendedName>
</protein>
<dbReference type="PANTHER" id="PTHR10416">
    <property type="entry name" value="DNA POLYMERASE DELTA SUBUNIT 2"/>
    <property type="match status" value="1"/>
</dbReference>
<evidence type="ECO:0000256" key="2">
    <source>
        <dbReference type="ARBA" id="ARBA00022705"/>
    </source>
</evidence>
<dbReference type="Proteomes" id="UP000298061">
    <property type="component" value="Unassembled WGS sequence"/>
</dbReference>
<dbReference type="OrthoDB" id="3763at2759"/>
<comment type="caution">
    <text evidence="6">The sequence shown here is derived from an EMBL/GenBank/DDBJ whole genome shotgun (WGS) entry which is preliminary data.</text>
</comment>
<accession>A0A4Z0ACL6</accession>
<keyword evidence="2" id="KW-0235">DNA replication</keyword>
<dbReference type="Gene3D" id="3.60.21.50">
    <property type="match status" value="1"/>
</dbReference>
<evidence type="ECO:0000256" key="1">
    <source>
        <dbReference type="ARBA" id="ARBA00006035"/>
    </source>
</evidence>
<keyword evidence="7" id="KW-1185">Reference proteome</keyword>
<dbReference type="InterPro" id="IPR024826">
    <property type="entry name" value="DNA_pol_delta/II_ssu"/>
</dbReference>
<feature type="compositionally biased region" description="Polar residues" evidence="3">
    <location>
        <begin position="221"/>
        <end position="231"/>
    </location>
</feature>
<feature type="region of interest" description="Disordered" evidence="3">
    <location>
        <begin position="221"/>
        <end position="245"/>
    </location>
</feature>
<gene>
    <name evidence="6" type="ORF">EWM64_g567</name>
</gene>
<feature type="domain" description="DNA polymerase alpha/delta/epsilon subunit B" evidence="4">
    <location>
        <begin position="75"/>
        <end position="218"/>
    </location>
</feature>